<evidence type="ECO:0000256" key="1">
    <source>
        <dbReference type="SAM" id="Phobius"/>
    </source>
</evidence>
<dbReference type="AlphaFoldDB" id="A0AAW5S695"/>
<comment type="caution">
    <text evidence="2">The sequence shown here is derived from an EMBL/GenBank/DDBJ whole genome shotgun (WGS) entry which is preliminary data.</text>
</comment>
<dbReference type="Proteomes" id="UP000192293">
    <property type="component" value="Unassembled WGS sequence"/>
</dbReference>
<reference evidence="2" key="3">
    <citation type="journal article" date="2022" name="BMC Genomics">
        <title>Comparative genome analysis of mycobacteria focusing on tRNA and non-coding RNA.</title>
        <authorList>
            <person name="Behra P.R.K."/>
            <person name="Pettersson B.M.F."/>
            <person name="Ramesh M."/>
            <person name="Das S."/>
            <person name="Dasgupta S."/>
            <person name="Kirsebom L.A."/>
        </authorList>
    </citation>
    <scope>NUCLEOTIDE SEQUENCE</scope>
    <source>
        <strain evidence="2">DSM 45439</strain>
    </source>
</reference>
<evidence type="ECO:0000313" key="3">
    <source>
        <dbReference type="EMBL" id="ORA42015.1"/>
    </source>
</evidence>
<reference evidence="2" key="2">
    <citation type="submission" date="2020-07" db="EMBL/GenBank/DDBJ databases">
        <authorList>
            <person name="Pettersson B.M.F."/>
            <person name="Behra P.R.K."/>
            <person name="Ramesh M."/>
            <person name="Das S."/>
            <person name="Dasgupta S."/>
            <person name="Kirsebom L.A."/>
        </authorList>
    </citation>
    <scope>NUCLEOTIDE SEQUENCE</scope>
    <source>
        <strain evidence="2">DSM 45439</strain>
    </source>
</reference>
<reference evidence="3 4" key="1">
    <citation type="submission" date="2017-02" db="EMBL/GenBank/DDBJ databases">
        <title>The new phylogeny of genus Mycobacterium.</title>
        <authorList>
            <person name="Tortoli E."/>
            <person name="Trovato A."/>
            <person name="Cirillo D.M."/>
        </authorList>
    </citation>
    <scope>NUCLEOTIDE SEQUENCE [LARGE SCALE GENOMIC DNA]</scope>
    <source>
        <strain evidence="3 4">DSM 45439</strain>
    </source>
</reference>
<organism evidence="2 5">
    <name type="scientific">Mycobacterium bouchedurhonense</name>
    <dbReference type="NCBI Taxonomy" id="701041"/>
    <lineage>
        <taxon>Bacteria</taxon>
        <taxon>Bacillati</taxon>
        <taxon>Actinomycetota</taxon>
        <taxon>Actinomycetes</taxon>
        <taxon>Mycobacteriales</taxon>
        <taxon>Mycobacteriaceae</taxon>
        <taxon>Mycobacterium</taxon>
        <taxon>Mycobacterium avium complex (MAC)</taxon>
    </lineage>
</organism>
<keyword evidence="1" id="KW-0812">Transmembrane</keyword>
<evidence type="ECO:0008006" key="6">
    <source>
        <dbReference type="Google" id="ProtNLM"/>
    </source>
</evidence>
<evidence type="ECO:0000313" key="4">
    <source>
        <dbReference type="Proteomes" id="UP000192293"/>
    </source>
</evidence>
<accession>A0AAW5S695</accession>
<dbReference type="EMBL" id="MVHL01000096">
    <property type="protein sequence ID" value="ORA42015.1"/>
    <property type="molecule type" value="Genomic_DNA"/>
</dbReference>
<sequence>MTLLVASHAVLITFIVGGIVALITRGVRRSRANRLDPHWKPHRTQPGYEASVYGAMPNTPLPEWAYWNDDVDEEHHDDRAG</sequence>
<evidence type="ECO:0000313" key="5">
    <source>
        <dbReference type="Proteomes" id="UP001207588"/>
    </source>
</evidence>
<keyword evidence="1" id="KW-0472">Membrane</keyword>
<feature type="transmembrane region" description="Helical" evidence="1">
    <location>
        <begin position="6"/>
        <end position="24"/>
    </location>
</feature>
<gene>
    <name evidence="3" type="ORF">BST19_26710</name>
    <name evidence="2" type="ORF">H7I91_16400</name>
</gene>
<proteinExistence type="predicted"/>
<name>A0AAW5S695_MYCBC</name>
<evidence type="ECO:0000313" key="2">
    <source>
        <dbReference type="EMBL" id="MCV6990843.1"/>
    </source>
</evidence>
<keyword evidence="1" id="KW-1133">Transmembrane helix</keyword>
<dbReference type="EMBL" id="JACKTG010000051">
    <property type="protein sequence ID" value="MCV6990843.1"/>
    <property type="molecule type" value="Genomic_DNA"/>
</dbReference>
<protein>
    <recommendedName>
        <fullName evidence="6">DUF2510 domain-containing protein</fullName>
    </recommendedName>
</protein>
<dbReference type="Proteomes" id="UP001207588">
    <property type="component" value="Unassembled WGS sequence"/>
</dbReference>
<dbReference type="RefSeq" id="WP_083071789.1">
    <property type="nucleotide sequence ID" value="NZ_JACKTG010000051.1"/>
</dbReference>
<keyword evidence="4" id="KW-1185">Reference proteome</keyword>